<reference evidence="2 3" key="1">
    <citation type="journal article" date="2011" name="J. Bacteriol.">
        <title>Complete genome sequence of Polymorphum gilvum SL003B-26A1T, a crude oil-degrading bacterium from oil-polluted saline soil.</title>
        <authorList>
            <person name="Li S.G."/>
            <person name="Tang Y.Q."/>
            <person name="Nie Y."/>
            <person name="Cai M."/>
            <person name="Wu X.L."/>
        </authorList>
    </citation>
    <scope>NUCLEOTIDE SEQUENCE [LARGE SCALE GENOMIC DNA]</scope>
    <source>
        <strain evidence="3">LMG 25793 / CGMCC 1.9160 / SL003B-26A1</strain>
    </source>
</reference>
<dbReference type="OrthoDB" id="7678134at2"/>
<gene>
    <name evidence="2" type="ordered locus">SL003B_3346</name>
</gene>
<accession>F2IZ45</accession>
<dbReference type="GO" id="GO:0035438">
    <property type="term" value="F:cyclic-di-GMP binding"/>
    <property type="evidence" value="ECO:0007669"/>
    <property type="project" value="InterPro"/>
</dbReference>
<sequence>MSEAAIAHLPSTAVVSVLVIDLERLRCIEASASRFSESGCRIQSNRIGELHDTIGLRVDGLDQMIKARITSFCGQEADVAFEFGEGKNVDKRKERRIKVIIPARVTDRSGEKRVCCVISDASKSGCRIEGEGLHALPDDILITIEAFDIPIRGRIVWRKVDCAGVRLMWQFSNRVQFQPSAMTPAAKAKKASAGPFGLRPAR</sequence>
<dbReference type="InterPro" id="IPR009875">
    <property type="entry name" value="PilZ_domain"/>
</dbReference>
<dbReference type="Pfam" id="PF07238">
    <property type="entry name" value="PilZ"/>
    <property type="match status" value="1"/>
</dbReference>
<dbReference type="SUPFAM" id="SSF141371">
    <property type="entry name" value="PilZ domain-like"/>
    <property type="match status" value="1"/>
</dbReference>
<dbReference type="RefSeq" id="WP_013654077.1">
    <property type="nucleotide sequence ID" value="NC_015259.1"/>
</dbReference>
<dbReference type="HOGENOM" id="CLU_117174_0_0_5"/>
<evidence type="ECO:0000313" key="2">
    <source>
        <dbReference type="EMBL" id="ADZ71768.1"/>
    </source>
</evidence>
<proteinExistence type="predicted"/>
<dbReference type="KEGG" id="pgv:SL003B_3346"/>
<dbReference type="Proteomes" id="UP000008130">
    <property type="component" value="Chromosome"/>
</dbReference>
<evidence type="ECO:0000313" key="3">
    <source>
        <dbReference type="Proteomes" id="UP000008130"/>
    </source>
</evidence>
<organism evidence="2 3">
    <name type="scientific">Polymorphum gilvum (strain LMG 25793 / CGMCC 1.9160 / SL003B-26A1)</name>
    <dbReference type="NCBI Taxonomy" id="991905"/>
    <lineage>
        <taxon>Bacteria</taxon>
        <taxon>Pseudomonadati</taxon>
        <taxon>Pseudomonadota</taxon>
        <taxon>Alphaproteobacteria</taxon>
        <taxon>Rhodobacterales</taxon>
        <taxon>Paracoccaceae</taxon>
        <taxon>Polymorphum</taxon>
    </lineage>
</organism>
<feature type="domain" description="PilZ" evidence="1">
    <location>
        <begin position="90"/>
        <end position="167"/>
    </location>
</feature>
<protein>
    <submittedName>
        <fullName evidence="2">Type IV pilus assembly protein PilZ</fullName>
    </submittedName>
</protein>
<evidence type="ECO:0000259" key="1">
    <source>
        <dbReference type="Pfam" id="PF07238"/>
    </source>
</evidence>
<dbReference type="STRING" id="991905.SL003B_3346"/>
<dbReference type="EMBL" id="CP002568">
    <property type="protein sequence ID" value="ADZ71768.1"/>
    <property type="molecule type" value="Genomic_DNA"/>
</dbReference>
<dbReference type="eggNOG" id="ENOG50345DQ">
    <property type="taxonomic scope" value="Bacteria"/>
</dbReference>
<keyword evidence="3" id="KW-1185">Reference proteome</keyword>
<dbReference type="PATRIC" id="fig|991905.3.peg.3448"/>
<name>F2IZ45_POLGS</name>
<dbReference type="Gene3D" id="2.40.10.220">
    <property type="entry name" value="predicted glycosyltransferase like domains"/>
    <property type="match status" value="1"/>
</dbReference>
<dbReference type="AlphaFoldDB" id="F2IZ45"/>